<evidence type="ECO:0000313" key="9">
    <source>
        <dbReference type="EMBL" id="KAF8400299.1"/>
    </source>
</evidence>
<protein>
    <submittedName>
        <fullName evidence="9">Uncharacterized protein</fullName>
    </submittedName>
</protein>
<evidence type="ECO:0000259" key="8">
    <source>
        <dbReference type="Pfam" id="PF13456"/>
    </source>
</evidence>
<sequence>MQKDHPPDRRNIRIQVDGAALPSDEATGVGVAMWKTNGVLFCGMTKPLFGGSSRIVEAEAIRFGMMMVAKYDWHDVDIESKAKEIINYLICVTDSIHWEVQTIMADIIKLRASCRISGFSFISRAVNLVAHKNAHKALVRDIRRHCPLLQREGLRSFYKLREVEKSWGFAGCWIVEIDDSLVIEGFVLDPSKCSKLSIEEKRELVYEISKQSHGAPEMLQSWSRRDLIQILCAEMGKERKCTGLTKYKLIEHLLRIVSEKKSMKHMAESDPEPQPSPENSQTTAKRQRKTNHPSRLPNAANHFCISNGDGGLGNGIYCQNSACRAIVRQEDAFCKRCSCCICCQYDDNKDPSLWLVCSSEPPYQGDSCGMSCHLECALKHVRAGIAKDGHNAGLDGCFYCVSCGKVNDLLGYAYGDSVYCALGLLVARQ</sequence>
<feature type="region of interest" description="Disordered" evidence="6">
    <location>
        <begin position="262"/>
        <end position="297"/>
    </location>
</feature>
<dbReference type="OrthoDB" id="600557at2759"/>
<dbReference type="EMBL" id="JABCRI010000009">
    <property type="protein sequence ID" value="KAF8400299.1"/>
    <property type="molecule type" value="Genomic_DNA"/>
</dbReference>
<dbReference type="Proteomes" id="UP000655225">
    <property type="component" value="Unassembled WGS sequence"/>
</dbReference>
<accession>A0A834Z2D1</accession>
<evidence type="ECO:0000256" key="2">
    <source>
        <dbReference type="ARBA" id="ARBA00022723"/>
    </source>
</evidence>
<comment type="subcellular location">
    <subcellularLocation>
        <location evidence="1">Nucleus</location>
    </subcellularLocation>
</comment>
<dbReference type="PANTHER" id="PTHR46286">
    <property type="entry name" value="VIN3-LIKE PROTEIN 2-RELATED"/>
    <property type="match status" value="1"/>
</dbReference>
<reference evidence="9 10" key="1">
    <citation type="submission" date="2020-04" db="EMBL/GenBank/DDBJ databases">
        <title>Plant Genome Project.</title>
        <authorList>
            <person name="Zhang R.-G."/>
        </authorList>
    </citation>
    <scope>NUCLEOTIDE SEQUENCE [LARGE SCALE GENOMIC DNA]</scope>
    <source>
        <strain evidence="9">YNK0</strain>
        <tissue evidence="9">Leaf</tissue>
    </source>
</reference>
<dbReference type="InterPro" id="IPR036397">
    <property type="entry name" value="RNaseH_sf"/>
</dbReference>
<dbReference type="GO" id="GO:0004523">
    <property type="term" value="F:RNA-DNA hybrid ribonuclease activity"/>
    <property type="evidence" value="ECO:0007669"/>
    <property type="project" value="InterPro"/>
</dbReference>
<keyword evidence="2" id="KW-0479">Metal-binding</keyword>
<dbReference type="GO" id="GO:0040029">
    <property type="term" value="P:epigenetic regulation of gene expression"/>
    <property type="evidence" value="ECO:0007669"/>
    <property type="project" value="InterPro"/>
</dbReference>
<keyword evidence="10" id="KW-1185">Reference proteome</keyword>
<feature type="domain" description="Oberon-like PHD finger" evidence="7">
    <location>
        <begin position="318"/>
        <end position="412"/>
    </location>
</feature>
<evidence type="ECO:0000313" key="10">
    <source>
        <dbReference type="Proteomes" id="UP000655225"/>
    </source>
</evidence>
<evidence type="ECO:0000256" key="3">
    <source>
        <dbReference type="ARBA" id="ARBA00022771"/>
    </source>
</evidence>
<comment type="caution">
    <text evidence="9">The sequence shown here is derived from an EMBL/GenBank/DDBJ whole genome shotgun (WGS) entry which is preliminary data.</text>
</comment>
<dbReference type="GO" id="GO:0008270">
    <property type="term" value="F:zinc ion binding"/>
    <property type="evidence" value="ECO:0007669"/>
    <property type="project" value="UniProtKB-KW"/>
</dbReference>
<dbReference type="InterPro" id="IPR002156">
    <property type="entry name" value="RNaseH_domain"/>
</dbReference>
<keyword evidence="3" id="KW-0863">Zinc-finger</keyword>
<evidence type="ECO:0000256" key="5">
    <source>
        <dbReference type="ARBA" id="ARBA00023242"/>
    </source>
</evidence>
<dbReference type="GO" id="GO:0010048">
    <property type="term" value="P:vernalization response"/>
    <property type="evidence" value="ECO:0007669"/>
    <property type="project" value="InterPro"/>
</dbReference>
<dbReference type="Pfam" id="PF07227">
    <property type="entry name" value="PHD_Oberon"/>
    <property type="match status" value="1"/>
</dbReference>
<keyword evidence="4" id="KW-0862">Zinc</keyword>
<dbReference type="PANTHER" id="PTHR46286:SF2">
    <property type="entry name" value="VIN3-LIKE PROTEIN 2"/>
    <property type="match status" value="1"/>
</dbReference>
<dbReference type="GO" id="GO:0005634">
    <property type="term" value="C:nucleus"/>
    <property type="evidence" value="ECO:0007669"/>
    <property type="project" value="UniProtKB-SubCell"/>
</dbReference>
<name>A0A834Z2D1_TETSI</name>
<organism evidence="9 10">
    <name type="scientific">Tetracentron sinense</name>
    <name type="common">Spur-leaf</name>
    <dbReference type="NCBI Taxonomy" id="13715"/>
    <lineage>
        <taxon>Eukaryota</taxon>
        <taxon>Viridiplantae</taxon>
        <taxon>Streptophyta</taxon>
        <taxon>Embryophyta</taxon>
        <taxon>Tracheophyta</taxon>
        <taxon>Spermatophyta</taxon>
        <taxon>Magnoliopsida</taxon>
        <taxon>Trochodendrales</taxon>
        <taxon>Trochodendraceae</taxon>
        <taxon>Tetracentron</taxon>
    </lineage>
</organism>
<dbReference type="InterPro" id="IPR012337">
    <property type="entry name" value="RNaseH-like_sf"/>
</dbReference>
<feature type="domain" description="RNase H type-1" evidence="8">
    <location>
        <begin position="16"/>
        <end position="137"/>
    </location>
</feature>
<keyword evidence="5" id="KW-0539">Nucleus</keyword>
<evidence type="ECO:0000256" key="1">
    <source>
        <dbReference type="ARBA" id="ARBA00004123"/>
    </source>
</evidence>
<dbReference type="Gene3D" id="3.30.420.10">
    <property type="entry name" value="Ribonuclease H-like superfamily/Ribonuclease H"/>
    <property type="match status" value="1"/>
</dbReference>
<dbReference type="InterPro" id="IPR044514">
    <property type="entry name" value="VIN3-like"/>
</dbReference>
<dbReference type="AlphaFoldDB" id="A0A834Z2D1"/>
<evidence type="ECO:0000259" key="7">
    <source>
        <dbReference type="Pfam" id="PF07227"/>
    </source>
</evidence>
<proteinExistence type="predicted"/>
<gene>
    <name evidence="9" type="ORF">HHK36_013596</name>
</gene>
<evidence type="ECO:0000256" key="6">
    <source>
        <dbReference type="SAM" id="MobiDB-lite"/>
    </source>
</evidence>
<evidence type="ECO:0000256" key="4">
    <source>
        <dbReference type="ARBA" id="ARBA00022833"/>
    </source>
</evidence>
<dbReference type="InterPro" id="IPR032881">
    <property type="entry name" value="Oberon-like_PHD"/>
</dbReference>
<dbReference type="Pfam" id="PF13456">
    <property type="entry name" value="RVT_3"/>
    <property type="match status" value="1"/>
</dbReference>
<dbReference type="SUPFAM" id="SSF53098">
    <property type="entry name" value="Ribonuclease H-like"/>
    <property type="match status" value="1"/>
</dbReference>
<dbReference type="GO" id="GO:0003676">
    <property type="term" value="F:nucleic acid binding"/>
    <property type="evidence" value="ECO:0007669"/>
    <property type="project" value="InterPro"/>
</dbReference>